<evidence type="ECO:0000256" key="2">
    <source>
        <dbReference type="SAM" id="Phobius"/>
    </source>
</evidence>
<comment type="caution">
    <text evidence="3">The sequence shown here is derived from an EMBL/GenBank/DDBJ whole genome shotgun (WGS) entry which is preliminary data.</text>
</comment>
<gene>
    <name evidence="3" type="ORF">PHYBOEH_007986</name>
</gene>
<reference evidence="3" key="1">
    <citation type="submission" date="2021-02" db="EMBL/GenBank/DDBJ databases">
        <authorList>
            <person name="Palmer J.M."/>
        </authorList>
    </citation>
    <scope>NUCLEOTIDE SEQUENCE</scope>
    <source>
        <strain evidence="3">SCRP23</strain>
    </source>
</reference>
<name>A0A8T1W4B9_9STRA</name>
<dbReference type="OrthoDB" id="2100592at2759"/>
<dbReference type="EMBL" id="JAGDFL010000451">
    <property type="protein sequence ID" value="KAG7388215.1"/>
    <property type="molecule type" value="Genomic_DNA"/>
</dbReference>
<evidence type="ECO:0000313" key="4">
    <source>
        <dbReference type="Proteomes" id="UP000693981"/>
    </source>
</evidence>
<keyword evidence="4" id="KW-1185">Reference proteome</keyword>
<protein>
    <recommendedName>
        <fullName evidence="5">Glycosyl transferase family 1 domain-containing protein</fullName>
    </recommendedName>
</protein>
<keyword evidence="2" id="KW-1133">Transmembrane helix</keyword>
<dbReference type="AlphaFoldDB" id="A0A8T1W4B9"/>
<accession>A0A8T1W4B9</accession>
<evidence type="ECO:0000313" key="3">
    <source>
        <dbReference type="EMBL" id="KAG7388215.1"/>
    </source>
</evidence>
<keyword evidence="2" id="KW-0472">Membrane</keyword>
<sequence>MRRELRSVTLKASPSPIKPPVRSPSRYSLRFGPLLLLYALGFLLFEMFIFKTSQIAYSRRLVTVPQDSETFALDVPDLDDVDLTQIQIPKWITDKTQDVPSQEREHLSWLHTACMAKKQAIIPWQHGSPDYSETTKSQSAQVLERGDPRVLEQLRKCPDVDIYLPDGIRGLGYCEDAVVFTKFLHSRLLPLWALEDKFYDPETEREVMYYELCPQTPMLFFNHYWDSRPTRSEWPRDKPIYIMPNIEMRELTAKEYWSVDVVLCRTLACDQRVKAWYAQEGNPRGAKVFYTRFTSSDSANHAVEMLGESEIRPKNFEKARFTHTAGTSPYKGTQQVLDCWLSHPNFPPLDLYIHENNYGDRYQAVYDEAILESPNVNLIRKHMDTVSFGKILAETTFFLCPSTQEGYGHYIDQARASGGVVITTDVHPMNELISSNKMGVLVDTQRESNPTMLLGGAYDGTHGLKSVDGLVASFSAQDLCKSVEHVLKHTSPEQREAMATNARQQYHEDTKFFAQRMIQLRLYAREMRSSWVPPEEDIAVGDPERIVLLRTGIDR</sequence>
<evidence type="ECO:0008006" key="5">
    <source>
        <dbReference type="Google" id="ProtNLM"/>
    </source>
</evidence>
<proteinExistence type="predicted"/>
<keyword evidence="2" id="KW-0812">Transmembrane</keyword>
<evidence type="ECO:0000256" key="1">
    <source>
        <dbReference type="SAM" id="MobiDB-lite"/>
    </source>
</evidence>
<feature type="transmembrane region" description="Helical" evidence="2">
    <location>
        <begin position="31"/>
        <end position="50"/>
    </location>
</feature>
<dbReference type="Proteomes" id="UP000693981">
    <property type="component" value="Unassembled WGS sequence"/>
</dbReference>
<organism evidence="3 4">
    <name type="scientific">Phytophthora boehmeriae</name>
    <dbReference type="NCBI Taxonomy" id="109152"/>
    <lineage>
        <taxon>Eukaryota</taxon>
        <taxon>Sar</taxon>
        <taxon>Stramenopiles</taxon>
        <taxon>Oomycota</taxon>
        <taxon>Peronosporomycetes</taxon>
        <taxon>Peronosporales</taxon>
        <taxon>Peronosporaceae</taxon>
        <taxon>Phytophthora</taxon>
    </lineage>
</organism>
<feature type="region of interest" description="Disordered" evidence="1">
    <location>
        <begin position="1"/>
        <end position="22"/>
    </location>
</feature>